<dbReference type="Ensembl" id="ENSCPRT00005025369.1">
    <property type="protein sequence ID" value="ENSCPRP00005021721.1"/>
    <property type="gene ID" value="ENSCPRG00005015094.1"/>
</dbReference>
<dbReference type="GO" id="GO:0007156">
    <property type="term" value="P:homophilic cell adhesion via plasma membrane adhesion molecules"/>
    <property type="evidence" value="ECO:0007669"/>
    <property type="project" value="InterPro"/>
</dbReference>
<evidence type="ECO:0000256" key="7">
    <source>
        <dbReference type="ARBA" id="ARBA00022729"/>
    </source>
</evidence>
<keyword evidence="7" id="KW-0732">Signal</keyword>
<dbReference type="Pfam" id="PF00028">
    <property type="entry name" value="Cadherin"/>
    <property type="match status" value="3"/>
</dbReference>
<evidence type="ECO:0000313" key="20">
    <source>
        <dbReference type="Proteomes" id="UP000594220"/>
    </source>
</evidence>
<evidence type="ECO:0000256" key="8">
    <source>
        <dbReference type="ARBA" id="ARBA00022737"/>
    </source>
</evidence>
<keyword evidence="9 15" id="KW-0106">Calcium</keyword>
<evidence type="ECO:0000259" key="18">
    <source>
        <dbReference type="PROSITE" id="PS50268"/>
    </source>
</evidence>
<proteinExistence type="predicted"/>
<feature type="domain" description="Cadherin" evidence="18">
    <location>
        <begin position="369"/>
        <end position="477"/>
    </location>
</feature>
<dbReference type="PRINTS" id="PR01819">
    <property type="entry name" value="DESMOGLEIN"/>
</dbReference>
<dbReference type="FunFam" id="2.60.40.60:FF:000011">
    <property type="entry name" value="Cadherin 1"/>
    <property type="match status" value="1"/>
</dbReference>
<keyword evidence="20" id="KW-1185">Reference proteome</keyword>
<accession>A0A7M4FEF4</accession>
<dbReference type="InterPro" id="IPR050971">
    <property type="entry name" value="Cadherin-domain_protein"/>
</dbReference>
<dbReference type="GO" id="GO:0005886">
    <property type="term" value="C:plasma membrane"/>
    <property type="evidence" value="ECO:0007669"/>
    <property type="project" value="UniProtKB-SubCell"/>
</dbReference>
<comment type="subcellular location">
    <subcellularLocation>
        <location evidence="2">Cell junction</location>
        <location evidence="2">Desmosome</location>
    </subcellularLocation>
    <subcellularLocation>
        <location evidence="1 16">Cell membrane</location>
        <topology evidence="1 16">Single-pass type I membrane protein</topology>
    </subcellularLocation>
</comment>
<comment type="function">
    <text evidence="17">A component of desmosome cell-cell junctions which are required for positive regulation of cellular adhesion. Involved in the interaction of plaque proteins and intermediate filaments mediating cell-cell adhesion.</text>
</comment>
<dbReference type="InterPro" id="IPR002126">
    <property type="entry name" value="Cadherin-like_dom"/>
</dbReference>
<evidence type="ECO:0000256" key="17">
    <source>
        <dbReference type="RuleBase" id="RU004358"/>
    </source>
</evidence>
<keyword evidence="8" id="KW-0677">Repeat</keyword>
<evidence type="ECO:0000256" key="16">
    <source>
        <dbReference type="RuleBase" id="RU003318"/>
    </source>
</evidence>
<keyword evidence="3" id="KW-1003">Cell membrane</keyword>
<dbReference type="InterPro" id="IPR027397">
    <property type="entry name" value="Catenin-bd_sf"/>
</dbReference>
<evidence type="ECO:0000256" key="1">
    <source>
        <dbReference type="ARBA" id="ARBA00004251"/>
    </source>
</evidence>
<evidence type="ECO:0000256" key="3">
    <source>
        <dbReference type="ARBA" id="ARBA00022475"/>
    </source>
</evidence>
<dbReference type="PANTHER" id="PTHR24025:SF10">
    <property type="entry name" value="DESMOGLEIN-4"/>
    <property type="match status" value="1"/>
</dbReference>
<dbReference type="Proteomes" id="UP000594220">
    <property type="component" value="Unplaced"/>
</dbReference>
<keyword evidence="10 16" id="KW-0130">Cell adhesion</keyword>
<reference evidence="19" key="1">
    <citation type="submission" date="2025-08" db="UniProtKB">
        <authorList>
            <consortium name="Ensembl"/>
        </authorList>
    </citation>
    <scope>IDENTIFICATION</scope>
</reference>
<dbReference type="GO" id="GO:0005509">
    <property type="term" value="F:calcium ion binding"/>
    <property type="evidence" value="ECO:0007669"/>
    <property type="project" value="UniProtKB-UniRule"/>
</dbReference>
<keyword evidence="11" id="KW-0965">Cell junction</keyword>
<feature type="domain" description="Cadherin" evidence="18">
    <location>
        <begin position="59"/>
        <end position="142"/>
    </location>
</feature>
<feature type="domain" description="Cadherin" evidence="18">
    <location>
        <begin position="253"/>
        <end position="372"/>
    </location>
</feature>
<dbReference type="PRINTS" id="PR00205">
    <property type="entry name" value="CADHERIN"/>
</dbReference>
<dbReference type="GO" id="GO:0030057">
    <property type="term" value="C:desmosome"/>
    <property type="evidence" value="ECO:0007669"/>
    <property type="project" value="UniProtKB-SubCell"/>
</dbReference>
<sequence length="986" mass="107275">LLWSIFKHPISAVKEMNENGVQRWKTFRRQKREWIKFAAACREGEDNSKRNPIAKIRSDCEENNPIIYSISGDGVRENFIINPRTGEINITKIVDREYDVFYIHVFCMIRCFAKHALTGIDLEPPLELRVRVLDINDNPPIFTQTVFTGSIEECSMDNTLVLKITATDADEPNHLNSKIAYKIESVDSPMSMFILNKYTGEVHLANMLDREQQSSYSLVVRASDRDGAADGISSSASCIVKVLDVNDNFPTIAQSSYSARISENSLSSELLRIQALDADEEFSDNWLAEFYFLSGNEDNCFEIVTDRATNQGILRVIKELNYEHLSTRPLSIAVRNVNAFHKSVATSYKPIGVPCVIEVQNVVEGPRLYPSVMTYPVSGSISANQVLGIYSATDEDTGQIATNIRYMMGHDTASLFWIDSRTGKIIVKKAINQQSTFFTKGEYKAEILAITIGDPIKTATGTIVLRVSDFSSDCPTLNTEVRDMCMDSPSIIITAQEQDGAPYTFSIDGQPHKVWSIRSINGKEKVEFQGCFLMCDFLYLSLSVIPILMSMCDCCGCGPGPTSAAGIGFEPVPEYTEGAIHSWGIEGAQPEDRVSSIFCCNAGCMEYIYTNAYGGGVTAGSGFEETTGLGTGHLTTDYGTATGYATAGAISGTMDKKGVFGGTVKEYREGGMNMTFLENYFSEKAFAYADEDEGRPANDCLLIYDHEGIGSPVGSIGCCSFIGDDMDDTYLDRLGPKFKTLAEICLGREIEPIPVLNATFPSPEVDLNLPPPGTTIIVNGSVPMPPTAGSTTVVTENTYTSASAMQPARPIPDPLLHGNVRVTETYTTGPPTHSVDPLLTPNIVVTERVVGPASDLRGILDIPNITDGSNVVVTERVITPNSRVPASLSIPDLADGSNVVVTERVIRPASGIQSSLSIPSELSNAHNVVVTERVVSGPGMTSMGGMSGMSQMLGSDAHFTQTLGSASPGTARRRVANYRTVQYSNQ</sequence>
<dbReference type="PROSITE" id="PS00232">
    <property type="entry name" value="CADHERIN_1"/>
    <property type="match status" value="2"/>
</dbReference>
<dbReference type="Gene3D" id="2.60.40.60">
    <property type="entry name" value="Cadherins"/>
    <property type="match status" value="4"/>
</dbReference>
<dbReference type="SMART" id="SM00112">
    <property type="entry name" value="CA"/>
    <property type="match status" value="4"/>
</dbReference>
<dbReference type="PRINTS" id="PR01818">
    <property type="entry name" value="DESMOCADHERN"/>
</dbReference>
<dbReference type="InterPro" id="IPR000233">
    <property type="entry name" value="Cadherin_Y-type_LIR"/>
</dbReference>
<keyword evidence="5 16" id="KW-0812">Transmembrane</keyword>
<dbReference type="Gene3D" id="4.10.900.10">
    <property type="entry name" value="TCF3-CBD (Catenin binding domain)"/>
    <property type="match status" value="1"/>
</dbReference>
<evidence type="ECO:0000256" key="15">
    <source>
        <dbReference type="PROSITE-ProRule" id="PRU00043"/>
    </source>
</evidence>
<dbReference type="InterPro" id="IPR020894">
    <property type="entry name" value="Cadherin_CS"/>
</dbReference>
<keyword evidence="14" id="KW-0325">Glycoprotein</keyword>
<reference evidence="19" key="2">
    <citation type="submission" date="2025-09" db="UniProtKB">
        <authorList>
            <consortium name="Ensembl"/>
        </authorList>
    </citation>
    <scope>IDENTIFICATION</scope>
</reference>
<dbReference type="PROSITE" id="PS50268">
    <property type="entry name" value="CADHERIN_2"/>
    <property type="match status" value="4"/>
</dbReference>
<evidence type="ECO:0000256" key="4">
    <source>
        <dbReference type="ARBA" id="ARBA00022685"/>
    </source>
</evidence>
<gene>
    <name evidence="19" type="primary">LOC109318249</name>
    <name evidence="19" type="synonym">DSG1</name>
</gene>
<dbReference type="SUPFAM" id="SSF49313">
    <property type="entry name" value="Cadherin-like"/>
    <property type="match status" value="4"/>
</dbReference>
<keyword evidence="13" id="KW-0472">Membrane</keyword>
<evidence type="ECO:0000256" key="14">
    <source>
        <dbReference type="ARBA" id="ARBA00023180"/>
    </source>
</evidence>
<name>A0A7M4FEF4_CROPO</name>
<dbReference type="InterPro" id="IPR015919">
    <property type="entry name" value="Cadherin-like_sf"/>
</dbReference>
<dbReference type="AlphaFoldDB" id="A0A7M4FEF4"/>
<feature type="domain" description="Cadherin" evidence="18">
    <location>
        <begin position="143"/>
        <end position="252"/>
    </location>
</feature>
<keyword evidence="12" id="KW-1133">Transmembrane helix</keyword>
<dbReference type="CDD" id="cd11304">
    <property type="entry name" value="Cadherin_repeat"/>
    <property type="match status" value="4"/>
</dbReference>
<keyword evidence="6" id="KW-0479">Metal-binding</keyword>
<evidence type="ECO:0000313" key="19">
    <source>
        <dbReference type="Ensembl" id="ENSCPRP00005021721.1"/>
    </source>
</evidence>
<evidence type="ECO:0000256" key="2">
    <source>
        <dbReference type="ARBA" id="ARBA00004568"/>
    </source>
</evidence>
<dbReference type="FunFam" id="2.60.40.60:FF:000083">
    <property type="entry name" value="Desmoglein 1"/>
    <property type="match status" value="1"/>
</dbReference>
<dbReference type="GeneTree" id="ENSGT01030000234624"/>
<evidence type="ECO:0000256" key="9">
    <source>
        <dbReference type="ARBA" id="ARBA00022837"/>
    </source>
</evidence>
<dbReference type="OMA" id="VEVKEWN"/>
<evidence type="ECO:0000256" key="12">
    <source>
        <dbReference type="ARBA" id="ARBA00022989"/>
    </source>
</evidence>
<evidence type="ECO:0000256" key="10">
    <source>
        <dbReference type="ARBA" id="ARBA00022889"/>
    </source>
</evidence>
<dbReference type="PANTHER" id="PTHR24025">
    <property type="entry name" value="DESMOGLEIN FAMILY MEMBER"/>
    <property type="match status" value="1"/>
</dbReference>
<evidence type="ECO:0000256" key="6">
    <source>
        <dbReference type="ARBA" id="ARBA00022723"/>
    </source>
</evidence>
<dbReference type="FunFam" id="4.10.900.10:FF:000003">
    <property type="entry name" value="Desmoglein 1"/>
    <property type="match status" value="1"/>
</dbReference>
<evidence type="ECO:0000256" key="11">
    <source>
        <dbReference type="ARBA" id="ARBA00022949"/>
    </source>
</evidence>
<dbReference type="FunFam" id="2.60.40.60:FF:000068">
    <property type="entry name" value="Desmoglein 1"/>
    <property type="match status" value="1"/>
</dbReference>
<dbReference type="InterPro" id="IPR009122">
    <property type="entry name" value="Desmosomal_cadherin"/>
</dbReference>
<keyword evidence="4" id="KW-0165">Cleavage on pair of basic residues</keyword>
<evidence type="ECO:0000256" key="13">
    <source>
        <dbReference type="ARBA" id="ARBA00023136"/>
    </source>
</evidence>
<protein>
    <submittedName>
        <fullName evidence="19">Desmoglein 1</fullName>
    </submittedName>
</protein>
<organism evidence="19 20">
    <name type="scientific">Crocodylus porosus</name>
    <name type="common">Saltwater crocodile</name>
    <name type="synonym">Estuarine crocodile</name>
    <dbReference type="NCBI Taxonomy" id="8502"/>
    <lineage>
        <taxon>Eukaryota</taxon>
        <taxon>Metazoa</taxon>
        <taxon>Chordata</taxon>
        <taxon>Craniata</taxon>
        <taxon>Vertebrata</taxon>
        <taxon>Euteleostomi</taxon>
        <taxon>Archelosauria</taxon>
        <taxon>Archosauria</taxon>
        <taxon>Crocodylia</taxon>
        <taxon>Longirostres</taxon>
        <taxon>Crocodylidae</taxon>
        <taxon>Crocodylus</taxon>
    </lineage>
</organism>
<evidence type="ECO:0000256" key="5">
    <source>
        <dbReference type="ARBA" id="ARBA00022692"/>
    </source>
</evidence>
<dbReference type="Pfam" id="PF01049">
    <property type="entry name" value="CADH_Y-type_LIR"/>
    <property type="match status" value="1"/>
</dbReference>